<name>A0A4U6XDZ1_9PEZI</name>
<dbReference type="Proteomes" id="UP000310108">
    <property type="component" value="Unassembled WGS sequence"/>
</dbReference>
<sequence length="69" mass="7458">MVIDPTPCGVGPRVQPFSTAISIERRNLALPHQTSQPALGSCLERVAVNFQERRAHLHKPVSGAVTTGR</sequence>
<accession>A0A4U6XDZ1</accession>
<reference evidence="1 2" key="1">
    <citation type="journal article" date="2019" name="PLoS ONE">
        <title>Comparative genome analysis indicates high evolutionary potential of pathogenicity genes in Colletotrichum tanaceti.</title>
        <authorList>
            <person name="Lelwala R.V."/>
            <person name="Korhonen P.K."/>
            <person name="Young N.D."/>
            <person name="Scott J.B."/>
            <person name="Ades P.A."/>
            <person name="Gasser R.B."/>
            <person name="Taylor P.W.J."/>
        </authorList>
    </citation>
    <scope>NUCLEOTIDE SEQUENCE [LARGE SCALE GENOMIC DNA]</scope>
    <source>
        <strain evidence="1">BRIP57314</strain>
    </source>
</reference>
<dbReference type="EMBL" id="PJEX01000185">
    <property type="protein sequence ID" value="TKW53449.1"/>
    <property type="molecule type" value="Genomic_DNA"/>
</dbReference>
<gene>
    <name evidence="1" type="ORF">CTA1_6799</name>
</gene>
<evidence type="ECO:0000313" key="1">
    <source>
        <dbReference type="EMBL" id="TKW53449.1"/>
    </source>
</evidence>
<keyword evidence="2" id="KW-1185">Reference proteome</keyword>
<dbReference type="AlphaFoldDB" id="A0A4U6XDZ1"/>
<comment type="caution">
    <text evidence="1">The sequence shown here is derived from an EMBL/GenBank/DDBJ whole genome shotgun (WGS) entry which is preliminary data.</text>
</comment>
<proteinExistence type="predicted"/>
<evidence type="ECO:0000313" key="2">
    <source>
        <dbReference type="Proteomes" id="UP000310108"/>
    </source>
</evidence>
<organism evidence="1 2">
    <name type="scientific">Colletotrichum tanaceti</name>
    <dbReference type="NCBI Taxonomy" id="1306861"/>
    <lineage>
        <taxon>Eukaryota</taxon>
        <taxon>Fungi</taxon>
        <taxon>Dikarya</taxon>
        <taxon>Ascomycota</taxon>
        <taxon>Pezizomycotina</taxon>
        <taxon>Sordariomycetes</taxon>
        <taxon>Hypocreomycetidae</taxon>
        <taxon>Glomerellales</taxon>
        <taxon>Glomerellaceae</taxon>
        <taxon>Colletotrichum</taxon>
        <taxon>Colletotrichum destructivum species complex</taxon>
    </lineage>
</organism>
<protein>
    <submittedName>
        <fullName evidence="1">Uncharacterized protein</fullName>
    </submittedName>
</protein>